<evidence type="ECO:0000256" key="1">
    <source>
        <dbReference type="ARBA" id="ARBA00004240"/>
    </source>
</evidence>
<gene>
    <name evidence="6" type="ORF">RFI_29711</name>
</gene>
<comment type="caution">
    <text evidence="6">The sequence shown here is derived from an EMBL/GenBank/DDBJ whole genome shotgun (WGS) entry which is preliminary data.</text>
</comment>
<comment type="similarity">
    <text evidence="2 5">Belongs to the glycosyl hydrolase 47 family.</text>
</comment>
<sequence length="148" mass="16975">MAAFETENGIPFAWVNLREGVLKDEITDTCTAGVGTLLVELSMLSYYTANDKYFVSGHKALLQLWKLRNKSNNLFGNSFDRNTLEWTNENSGIGAGIDSFYEYLLKTFLLTGYHKYWDMFLLAYRGALKYLRQVLFCAKVQKINLISI</sequence>
<dbReference type="SUPFAM" id="SSF48225">
    <property type="entry name" value="Seven-hairpin glycosidases"/>
    <property type="match status" value="1"/>
</dbReference>
<dbReference type="InterPro" id="IPR012341">
    <property type="entry name" value="6hp_glycosidase-like_sf"/>
</dbReference>
<keyword evidence="4" id="KW-0325">Glycoprotein</keyword>
<dbReference type="PANTHER" id="PTHR45679:SF5">
    <property type="entry name" value="ER DEGRADATION-ENHANCING ALPHA-MANNOSIDASE-LIKE PROTEIN 1"/>
    <property type="match status" value="1"/>
</dbReference>
<evidence type="ECO:0000256" key="2">
    <source>
        <dbReference type="ARBA" id="ARBA00007658"/>
    </source>
</evidence>
<comment type="subcellular location">
    <subcellularLocation>
        <location evidence="1">Endoplasmic reticulum</location>
    </subcellularLocation>
</comment>
<protein>
    <recommendedName>
        <fullName evidence="5">alpha-1,2-Mannosidase</fullName>
        <ecNumber evidence="5">3.2.1.-</ecNumber>
    </recommendedName>
</protein>
<dbReference type="EC" id="3.2.1.-" evidence="5"/>
<evidence type="ECO:0000313" key="6">
    <source>
        <dbReference type="EMBL" id="ETO07681.1"/>
    </source>
</evidence>
<evidence type="ECO:0000256" key="4">
    <source>
        <dbReference type="ARBA" id="ARBA00023180"/>
    </source>
</evidence>
<evidence type="ECO:0000313" key="7">
    <source>
        <dbReference type="Proteomes" id="UP000023152"/>
    </source>
</evidence>
<dbReference type="AlphaFoldDB" id="X6M260"/>
<dbReference type="Proteomes" id="UP000023152">
    <property type="component" value="Unassembled WGS sequence"/>
</dbReference>
<dbReference type="GO" id="GO:0005975">
    <property type="term" value="P:carbohydrate metabolic process"/>
    <property type="evidence" value="ECO:0007669"/>
    <property type="project" value="InterPro"/>
</dbReference>
<dbReference type="PANTHER" id="PTHR45679">
    <property type="entry name" value="ER DEGRADATION-ENHANCING ALPHA-MANNOSIDASE-LIKE PROTEIN 2"/>
    <property type="match status" value="1"/>
</dbReference>
<reference evidence="6 7" key="1">
    <citation type="journal article" date="2013" name="Curr. Biol.">
        <title>The Genome of the Foraminiferan Reticulomyxa filosa.</title>
        <authorList>
            <person name="Glockner G."/>
            <person name="Hulsmann N."/>
            <person name="Schleicher M."/>
            <person name="Noegel A.A."/>
            <person name="Eichinger L."/>
            <person name="Gallinger C."/>
            <person name="Pawlowski J."/>
            <person name="Sierra R."/>
            <person name="Euteneuer U."/>
            <person name="Pillet L."/>
            <person name="Moustafa A."/>
            <person name="Platzer M."/>
            <person name="Groth M."/>
            <person name="Szafranski K."/>
            <person name="Schliwa M."/>
        </authorList>
    </citation>
    <scope>NUCLEOTIDE SEQUENCE [LARGE SCALE GENOMIC DNA]</scope>
</reference>
<organism evidence="6 7">
    <name type="scientific">Reticulomyxa filosa</name>
    <dbReference type="NCBI Taxonomy" id="46433"/>
    <lineage>
        <taxon>Eukaryota</taxon>
        <taxon>Sar</taxon>
        <taxon>Rhizaria</taxon>
        <taxon>Retaria</taxon>
        <taxon>Foraminifera</taxon>
        <taxon>Monothalamids</taxon>
        <taxon>Reticulomyxidae</taxon>
        <taxon>Reticulomyxa</taxon>
    </lineage>
</organism>
<dbReference type="GO" id="GO:0016020">
    <property type="term" value="C:membrane"/>
    <property type="evidence" value="ECO:0007669"/>
    <property type="project" value="InterPro"/>
</dbReference>
<keyword evidence="7" id="KW-1185">Reference proteome</keyword>
<dbReference type="PRINTS" id="PR00747">
    <property type="entry name" value="GLYHDRLASE47"/>
</dbReference>
<dbReference type="GO" id="GO:0005509">
    <property type="term" value="F:calcium ion binding"/>
    <property type="evidence" value="ECO:0007669"/>
    <property type="project" value="InterPro"/>
</dbReference>
<evidence type="ECO:0000256" key="5">
    <source>
        <dbReference type="RuleBase" id="RU361193"/>
    </source>
</evidence>
<dbReference type="Pfam" id="PF01532">
    <property type="entry name" value="Glyco_hydro_47"/>
    <property type="match status" value="1"/>
</dbReference>
<accession>X6M260</accession>
<dbReference type="EMBL" id="ASPP01025866">
    <property type="protein sequence ID" value="ETO07681.1"/>
    <property type="molecule type" value="Genomic_DNA"/>
</dbReference>
<dbReference type="GO" id="GO:0004571">
    <property type="term" value="F:mannosyl-oligosaccharide 1,2-alpha-mannosidase activity"/>
    <property type="evidence" value="ECO:0007669"/>
    <property type="project" value="InterPro"/>
</dbReference>
<dbReference type="OrthoDB" id="8118055at2759"/>
<evidence type="ECO:0000256" key="3">
    <source>
        <dbReference type="ARBA" id="ARBA00022824"/>
    </source>
</evidence>
<keyword evidence="5" id="KW-0378">Hydrolase</keyword>
<dbReference type="OMA" id="DMFLLAY"/>
<dbReference type="GO" id="GO:0044322">
    <property type="term" value="C:endoplasmic reticulum quality control compartment"/>
    <property type="evidence" value="ECO:0007669"/>
    <property type="project" value="GOC"/>
</dbReference>
<proteinExistence type="inferred from homology"/>
<dbReference type="GO" id="GO:1904380">
    <property type="term" value="P:endoplasmic reticulum mannose trimming"/>
    <property type="evidence" value="ECO:0007669"/>
    <property type="project" value="InterPro"/>
</dbReference>
<keyword evidence="3" id="KW-0256">Endoplasmic reticulum</keyword>
<dbReference type="Gene3D" id="1.50.10.10">
    <property type="match status" value="1"/>
</dbReference>
<dbReference type="InterPro" id="IPR036026">
    <property type="entry name" value="Seven-hairpin_glycosidases"/>
</dbReference>
<keyword evidence="5" id="KW-0326">Glycosidase</keyword>
<dbReference type="InterPro" id="IPR044674">
    <property type="entry name" value="EDEM1/2/3"/>
</dbReference>
<dbReference type="InterPro" id="IPR001382">
    <property type="entry name" value="Glyco_hydro_47"/>
</dbReference>
<name>X6M260_RETFI</name>